<dbReference type="Proteomes" id="UP000199416">
    <property type="component" value="Unassembled WGS sequence"/>
</dbReference>
<dbReference type="STRING" id="1190417.SAMN05660690_2633"/>
<evidence type="ECO:0008006" key="3">
    <source>
        <dbReference type="Google" id="ProtNLM"/>
    </source>
</evidence>
<dbReference type="EMBL" id="FMZF01000003">
    <property type="protein sequence ID" value="SDC80690.1"/>
    <property type="molecule type" value="Genomic_DNA"/>
</dbReference>
<proteinExistence type="predicted"/>
<evidence type="ECO:0000313" key="2">
    <source>
        <dbReference type="Proteomes" id="UP000199416"/>
    </source>
</evidence>
<sequence>MADPQSPHVGLVVEGAGDRNALPVLLRAYLYSQGEYRDVLGKPVPCHGRDKAIVPNGIEGYTAVAGVRPGCVGVLVVLDGEGDCVAERGPELLERAVKNVAVPVRVALADCDFEDWLYSSAESLELGGLEYQSGKRGVSEIKRALRPRAYTKPVWQPRLAARMDVDVARARSASLARMLERFDELRAALP</sequence>
<gene>
    <name evidence="1" type="ORF">SAMN05660690_2633</name>
</gene>
<protein>
    <recommendedName>
        <fullName evidence="3">DUF4276 family protein</fullName>
    </recommendedName>
</protein>
<reference evidence="2" key="1">
    <citation type="submission" date="2016-10" db="EMBL/GenBank/DDBJ databases">
        <authorList>
            <person name="Varghese N."/>
            <person name="Submissions S."/>
        </authorList>
    </citation>
    <scope>NUCLEOTIDE SEQUENCE [LARGE SCALE GENOMIC DNA]</scope>
    <source>
        <strain evidence="2">DSM 45421</strain>
    </source>
</reference>
<organism evidence="1 2">
    <name type="scientific">Geodermatophilus telluris</name>
    <dbReference type="NCBI Taxonomy" id="1190417"/>
    <lineage>
        <taxon>Bacteria</taxon>
        <taxon>Bacillati</taxon>
        <taxon>Actinomycetota</taxon>
        <taxon>Actinomycetes</taxon>
        <taxon>Geodermatophilales</taxon>
        <taxon>Geodermatophilaceae</taxon>
        <taxon>Geodermatophilus</taxon>
    </lineage>
</organism>
<dbReference type="AlphaFoldDB" id="A0A1G6PKD4"/>
<name>A0A1G6PKD4_9ACTN</name>
<accession>A0A1G6PKD4</accession>
<evidence type="ECO:0000313" key="1">
    <source>
        <dbReference type="EMBL" id="SDC80690.1"/>
    </source>
</evidence>
<keyword evidence="2" id="KW-1185">Reference proteome</keyword>